<name>A0AAV2QL20_MEGNR</name>
<accession>A0AAV2QL20</accession>
<protein>
    <recommendedName>
        <fullName evidence="3">Secreted protein</fullName>
    </recommendedName>
</protein>
<sequence>MFFGAFIFYLNSLCSNKSGNNLNASPGLFSCWDNLVFRQIESPVSSVTQLDGVSVLDSTFTLSPVIRTTCSSIYSISRGANFIMGSMHSSKGIYSIGGQVVL</sequence>
<dbReference type="EMBL" id="CAXKWB010007100">
    <property type="protein sequence ID" value="CAL4085607.1"/>
    <property type="molecule type" value="Genomic_DNA"/>
</dbReference>
<proteinExistence type="predicted"/>
<evidence type="ECO:0000313" key="1">
    <source>
        <dbReference type="EMBL" id="CAL4085607.1"/>
    </source>
</evidence>
<feature type="non-terminal residue" evidence="1">
    <location>
        <position position="102"/>
    </location>
</feature>
<evidence type="ECO:0000313" key="2">
    <source>
        <dbReference type="Proteomes" id="UP001497623"/>
    </source>
</evidence>
<reference evidence="1 2" key="1">
    <citation type="submission" date="2024-05" db="EMBL/GenBank/DDBJ databases">
        <authorList>
            <person name="Wallberg A."/>
        </authorList>
    </citation>
    <scope>NUCLEOTIDE SEQUENCE [LARGE SCALE GENOMIC DNA]</scope>
</reference>
<dbReference type="Proteomes" id="UP001497623">
    <property type="component" value="Unassembled WGS sequence"/>
</dbReference>
<evidence type="ECO:0008006" key="3">
    <source>
        <dbReference type="Google" id="ProtNLM"/>
    </source>
</evidence>
<gene>
    <name evidence="1" type="ORF">MNOR_LOCUS12760</name>
</gene>
<keyword evidence="2" id="KW-1185">Reference proteome</keyword>
<dbReference type="AlphaFoldDB" id="A0AAV2QL20"/>
<comment type="caution">
    <text evidence="1">The sequence shown here is derived from an EMBL/GenBank/DDBJ whole genome shotgun (WGS) entry which is preliminary data.</text>
</comment>
<organism evidence="1 2">
    <name type="scientific">Meganyctiphanes norvegica</name>
    <name type="common">Northern krill</name>
    <name type="synonym">Thysanopoda norvegica</name>
    <dbReference type="NCBI Taxonomy" id="48144"/>
    <lineage>
        <taxon>Eukaryota</taxon>
        <taxon>Metazoa</taxon>
        <taxon>Ecdysozoa</taxon>
        <taxon>Arthropoda</taxon>
        <taxon>Crustacea</taxon>
        <taxon>Multicrustacea</taxon>
        <taxon>Malacostraca</taxon>
        <taxon>Eumalacostraca</taxon>
        <taxon>Eucarida</taxon>
        <taxon>Euphausiacea</taxon>
        <taxon>Euphausiidae</taxon>
        <taxon>Meganyctiphanes</taxon>
    </lineage>
</organism>